<accession>A0A4P2TJK5</accession>
<dbReference type="Gene3D" id="1.20.272.50">
    <property type="entry name" value="Bacteriophage clamp loader A subunit, A' domain"/>
    <property type="match status" value="1"/>
</dbReference>
<evidence type="ECO:0000313" key="1">
    <source>
        <dbReference type="EMBL" id="AWY10161.1"/>
    </source>
</evidence>
<dbReference type="GO" id="GO:0006260">
    <property type="term" value="P:DNA replication"/>
    <property type="evidence" value="ECO:0007669"/>
    <property type="project" value="InterPro"/>
</dbReference>
<name>A0A4P2TJK5_9CAUD</name>
<evidence type="ECO:0000313" key="2">
    <source>
        <dbReference type="Proteomes" id="UP000305753"/>
    </source>
</evidence>
<protein>
    <submittedName>
        <fullName evidence="1">Clamp holder subunit DNA polymerase accessory protein</fullName>
    </submittedName>
</protein>
<dbReference type="GO" id="GO:0003677">
    <property type="term" value="F:DNA binding"/>
    <property type="evidence" value="ECO:0007669"/>
    <property type="project" value="InterPro"/>
</dbReference>
<proteinExistence type="predicted"/>
<dbReference type="InterPro" id="IPR031868">
    <property type="entry name" value="Phage_clamp_gp62"/>
</dbReference>
<dbReference type="Pfam" id="PF16790">
    <property type="entry name" value="Phage_clamp_A"/>
    <property type="match status" value="1"/>
</dbReference>
<sequence length="146" mass="16967">MDGVQNLEEVKIGMFDWGNSINKNKNNLLSGNPFAIKQYDPWSIRRLVAQSQDTLIEACEMNKVAHIAPEFQYMYFLHAIPPKARYSKWPKKQVVPEEIEQLAHYWGENIENTMKIFNRMNDAELEQVLSKINKGGRGKITKKGRK</sequence>
<reference evidence="1 2" key="1">
    <citation type="submission" date="2018-05" db="EMBL/GenBank/DDBJ databases">
        <title>Whole genome sequencing of Vibrio phage VP-1.</title>
        <authorList>
            <person name="Nandita M."/>
            <person name="Bhat S.G."/>
        </authorList>
    </citation>
    <scope>NUCLEOTIDE SEQUENCE [LARGE SCALE GENOMIC DNA]</scope>
</reference>
<dbReference type="EMBL" id="MH363700">
    <property type="protein sequence ID" value="AWY10161.1"/>
    <property type="molecule type" value="Genomic_DNA"/>
</dbReference>
<dbReference type="Proteomes" id="UP000305753">
    <property type="component" value="Segment"/>
</dbReference>
<organism evidence="1 2">
    <name type="scientific">Vibrio phage VP-1</name>
    <dbReference type="NCBI Taxonomy" id="2234088"/>
    <lineage>
        <taxon>Viruses</taxon>
        <taxon>Duplodnaviria</taxon>
        <taxon>Heunggongvirae</taxon>
        <taxon>Uroviricota</taxon>
        <taxon>Caudoviricetes</taxon>
        <taxon>Pantevenvirales</taxon>
        <taxon>Ackermannviridae</taxon>
        <taxon>Vapseptimavirus</taxon>
        <taxon>Vapseptimavirus VAP7</taxon>
    </lineage>
</organism>